<dbReference type="InterPro" id="IPR029030">
    <property type="entry name" value="Caspase-like_dom_sf"/>
</dbReference>
<name>A0A956RQB6_UNCEI</name>
<feature type="non-terminal residue" evidence="4">
    <location>
        <position position="1112"/>
    </location>
</feature>
<sequence length="1112" mass="123302">MPARGMSHAPRSSGRSSGWPLLVLALLLASFHPRPVSALPAAGLPTTVRGFSIVATDSDGLVVECVHQPTQIDDRDGDLAPEVGADEPEAVTWIAVPRGATATATMTVLEEVPASWVNALTPEMHEQLNRFLSEPLELLGAPTRLRNQRVVPLRHRWLRRDGAGGLREITRARFRIAFHENPSSQDGSGASDGAPRGSETRISPTGADLFEHLYKGTVLNYAQGRAWRTAMRPPLPRGGDYFSSTNAPWVKVWCDHEDLYVIEGTALEALGIDLDTIDPETLRMFTPLQVPLDEETPVDEAPDWMSPLAIRLSGMEDGRFDPTDRIQFIGYGPDSWYSTKGIAPTVEDYARDPYNNENPYWLTWGGGFSEPPARILEQPTEPPSPPYETTVRDRVHVEEDHFYDARMQKSPLAWERFWWAKVTAVGTRDEARSLSFTIPDPVESENVRIFARFWGANNPRWSRPDHDLEVRLNDRPVGRYSWENVAAQDVREAGVWLVPGATQELQITARGREERPDFVVDQIAFAFLDLEYTRRLHAHDDAIAFFADDRDEERSFAIDGFQAEDLLVFDVTRANVPEILPAQFVAEGGGRTLQFRADGGHVDALPARIVVRSLNRAASPRLERVRTSPEGYLRERTDPAQMVIITHDDFREAAEELAAYRRRHFPDRAQAGVSVVDVEEIFDEFSFGRRDPVAIRNFLQWSRTHWTGGDPEDGPAYVVLVGDAHFDPRGKVTTTFSDFVPTYLDYFDRTLLSSNEDPRFSSDDFFGLLDGADDQALDLFIGRLSVETPGEAATVVRKVISYEEESDLGDWRNRMTLVADDICQGTTYDILGWSHLGATERLDQDVLPRSLEREKLYLIEYGAECIYPTKPQATADLIQAINRGTLVVNFVGHGGEGQIADERLFDLASVGSLTNARRPCLFLTASCSVGKYDVSTPSLAEAMIRHPNGGAVAVFSATSVARAYGNRYVNEGFFAHMFPDRNVAGVRPVGESVAAAKLQDPELNSRRYVLHGDPAVRLLVPREPVQISISGAATGANGDTLRRGDVVEISGQVTTAEGAPAEFEGEAIVTVFDSAVLRQPEPGFPPYDYELPGAVIFRGTTAVRNGVLGTTF</sequence>
<dbReference type="Gene3D" id="3.40.50.1460">
    <property type="match status" value="1"/>
</dbReference>
<dbReference type="EMBL" id="JAGQHR010000329">
    <property type="protein sequence ID" value="MCA9728232.1"/>
    <property type="molecule type" value="Genomic_DNA"/>
</dbReference>
<dbReference type="GO" id="GO:0008234">
    <property type="term" value="F:cysteine-type peptidase activity"/>
    <property type="evidence" value="ECO:0007669"/>
    <property type="project" value="InterPro"/>
</dbReference>
<accession>A0A956RQB6</accession>
<dbReference type="InterPro" id="IPR001769">
    <property type="entry name" value="Gingipain"/>
</dbReference>
<comment type="caution">
    <text evidence="4">The sequence shown here is derived from an EMBL/GenBank/DDBJ whole genome shotgun (WGS) entry which is preliminary data.</text>
</comment>
<evidence type="ECO:0000256" key="2">
    <source>
        <dbReference type="SAM" id="MobiDB-lite"/>
    </source>
</evidence>
<evidence type="ECO:0000313" key="4">
    <source>
        <dbReference type="EMBL" id="MCA9728232.1"/>
    </source>
</evidence>
<dbReference type="InterPro" id="IPR029031">
    <property type="entry name" value="Gingipain_N_sf"/>
</dbReference>
<dbReference type="Proteomes" id="UP000697710">
    <property type="component" value="Unassembled WGS sequence"/>
</dbReference>
<evidence type="ECO:0000313" key="5">
    <source>
        <dbReference type="Proteomes" id="UP000697710"/>
    </source>
</evidence>
<dbReference type="Pfam" id="PF01364">
    <property type="entry name" value="Peptidase_C25"/>
    <property type="match status" value="1"/>
</dbReference>
<reference evidence="4" key="2">
    <citation type="journal article" date="2021" name="Microbiome">
        <title>Successional dynamics and alternative stable states in a saline activated sludge microbial community over 9 years.</title>
        <authorList>
            <person name="Wang Y."/>
            <person name="Ye J."/>
            <person name="Ju F."/>
            <person name="Liu L."/>
            <person name="Boyd J.A."/>
            <person name="Deng Y."/>
            <person name="Parks D.H."/>
            <person name="Jiang X."/>
            <person name="Yin X."/>
            <person name="Woodcroft B.J."/>
            <person name="Tyson G.W."/>
            <person name="Hugenholtz P."/>
            <person name="Polz M.F."/>
            <person name="Zhang T."/>
        </authorList>
    </citation>
    <scope>NUCLEOTIDE SEQUENCE</scope>
    <source>
        <strain evidence="4">HKST-UBA01</strain>
    </source>
</reference>
<feature type="compositionally biased region" description="Low complexity" evidence="2">
    <location>
        <begin position="183"/>
        <end position="194"/>
    </location>
</feature>
<feature type="region of interest" description="Disordered" evidence="2">
    <location>
        <begin position="180"/>
        <end position="202"/>
    </location>
</feature>
<protein>
    <recommendedName>
        <fullName evidence="3">Gingipain domain-containing protein</fullName>
    </recommendedName>
</protein>
<reference evidence="4" key="1">
    <citation type="submission" date="2020-04" db="EMBL/GenBank/DDBJ databases">
        <authorList>
            <person name="Zhang T."/>
        </authorList>
    </citation>
    <scope>NUCLEOTIDE SEQUENCE</scope>
    <source>
        <strain evidence="4">HKST-UBA01</strain>
    </source>
</reference>
<gene>
    <name evidence="4" type="ORF">KC729_11155</name>
</gene>
<proteinExistence type="predicted"/>
<evidence type="ECO:0000259" key="3">
    <source>
        <dbReference type="Pfam" id="PF01364"/>
    </source>
</evidence>
<dbReference type="CDD" id="cd02258">
    <property type="entry name" value="Peptidase_C25_N"/>
    <property type="match status" value="1"/>
</dbReference>
<feature type="domain" description="Gingipain" evidence="3">
    <location>
        <begin position="642"/>
        <end position="1018"/>
    </location>
</feature>
<dbReference type="AlphaFoldDB" id="A0A956RQB6"/>
<dbReference type="SUPFAM" id="SSF52129">
    <property type="entry name" value="Caspase-like"/>
    <property type="match status" value="1"/>
</dbReference>
<dbReference type="GO" id="GO:0006508">
    <property type="term" value="P:proteolysis"/>
    <property type="evidence" value="ECO:0007669"/>
    <property type="project" value="InterPro"/>
</dbReference>
<evidence type="ECO:0000256" key="1">
    <source>
        <dbReference type="ARBA" id="ARBA00022729"/>
    </source>
</evidence>
<dbReference type="Gene3D" id="3.40.50.10390">
    <property type="entry name" value="Gingipain r, domain 1"/>
    <property type="match status" value="1"/>
</dbReference>
<organism evidence="4 5">
    <name type="scientific">Eiseniibacteriota bacterium</name>
    <dbReference type="NCBI Taxonomy" id="2212470"/>
    <lineage>
        <taxon>Bacteria</taxon>
        <taxon>Candidatus Eiseniibacteriota</taxon>
    </lineage>
</organism>
<keyword evidence="1" id="KW-0732">Signal</keyword>